<keyword evidence="1" id="KW-0472">Membrane</keyword>
<feature type="transmembrane region" description="Helical" evidence="1">
    <location>
        <begin position="63"/>
        <end position="87"/>
    </location>
</feature>
<dbReference type="EMBL" id="LT629757">
    <property type="protein sequence ID" value="SDS94483.1"/>
    <property type="molecule type" value="Genomic_DNA"/>
</dbReference>
<sequence>MRILVFLVGNALALGAAVWLLDGITLASSSDSELALELVVVGAIFGLVNAVVRPVVRLLSLPLIILTLGLFWVVVNAAMLLLTSAIADGVGLGFRVDGFVTALLGSVVISVALLLLDVVLPDPDRRR</sequence>
<proteinExistence type="predicted"/>
<protein>
    <submittedName>
        <fullName evidence="2">Putative membrane protein</fullName>
    </submittedName>
</protein>
<keyword evidence="3" id="KW-1185">Reference proteome</keyword>
<dbReference type="PANTHER" id="PTHR37309:SF1">
    <property type="entry name" value="SLR0284 PROTEIN"/>
    <property type="match status" value="1"/>
</dbReference>
<organism evidence="2 3">
    <name type="scientific">Nocardioides scoriae</name>
    <dbReference type="NCBI Taxonomy" id="642780"/>
    <lineage>
        <taxon>Bacteria</taxon>
        <taxon>Bacillati</taxon>
        <taxon>Actinomycetota</taxon>
        <taxon>Actinomycetes</taxon>
        <taxon>Propionibacteriales</taxon>
        <taxon>Nocardioidaceae</taxon>
        <taxon>Nocardioides</taxon>
    </lineage>
</organism>
<keyword evidence="1" id="KW-1133">Transmembrane helix</keyword>
<dbReference type="InterPro" id="IPR007165">
    <property type="entry name" value="Phage_holin_4_2"/>
</dbReference>
<dbReference type="Proteomes" id="UP000198859">
    <property type="component" value="Chromosome I"/>
</dbReference>
<dbReference type="STRING" id="642780.SAMN04488570_3103"/>
<accession>A0A1H1WBJ7</accession>
<reference evidence="3" key="1">
    <citation type="submission" date="2016-10" db="EMBL/GenBank/DDBJ databases">
        <authorList>
            <person name="Varghese N."/>
            <person name="Submissions S."/>
        </authorList>
    </citation>
    <scope>NUCLEOTIDE SEQUENCE [LARGE SCALE GENOMIC DNA]</scope>
    <source>
        <strain evidence="3">DSM 22127</strain>
    </source>
</reference>
<feature type="transmembrane region" description="Helical" evidence="1">
    <location>
        <begin position="99"/>
        <end position="120"/>
    </location>
</feature>
<dbReference type="OrthoDB" id="9810847at2"/>
<evidence type="ECO:0000256" key="1">
    <source>
        <dbReference type="SAM" id="Phobius"/>
    </source>
</evidence>
<evidence type="ECO:0000313" key="3">
    <source>
        <dbReference type="Proteomes" id="UP000198859"/>
    </source>
</evidence>
<name>A0A1H1WBJ7_9ACTN</name>
<keyword evidence="1" id="KW-0812">Transmembrane</keyword>
<dbReference type="Pfam" id="PF04020">
    <property type="entry name" value="Phage_holin_4_2"/>
    <property type="match status" value="1"/>
</dbReference>
<feature type="transmembrane region" description="Helical" evidence="1">
    <location>
        <begin position="39"/>
        <end position="56"/>
    </location>
</feature>
<gene>
    <name evidence="2" type="ORF">SAMN04488570_3103</name>
</gene>
<dbReference type="RefSeq" id="WP_091731469.1">
    <property type="nucleotide sequence ID" value="NZ_LT629757.1"/>
</dbReference>
<evidence type="ECO:0000313" key="2">
    <source>
        <dbReference type="EMBL" id="SDS94483.1"/>
    </source>
</evidence>
<dbReference type="PANTHER" id="PTHR37309">
    <property type="entry name" value="SLR0284 PROTEIN"/>
    <property type="match status" value="1"/>
</dbReference>
<dbReference type="AlphaFoldDB" id="A0A1H1WBJ7"/>